<evidence type="ECO:0000256" key="7">
    <source>
        <dbReference type="ARBA" id="ARBA00023159"/>
    </source>
</evidence>
<dbReference type="Proteomes" id="UP001055125">
    <property type="component" value="Unassembled WGS sequence"/>
</dbReference>
<evidence type="ECO:0000256" key="5">
    <source>
        <dbReference type="ARBA" id="ARBA00022763"/>
    </source>
</evidence>
<dbReference type="SUPFAM" id="SSF46767">
    <property type="entry name" value="Methylated DNA-protein cysteine methyltransferase, C-terminal domain"/>
    <property type="match status" value="1"/>
</dbReference>
<comment type="cofactor">
    <cofactor evidence="2">
        <name>Zn(2+)</name>
        <dbReference type="ChEBI" id="CHEBI:29105"/>
    </cofactor>
</comment>
<feature type="compositionally biased region" description="Basic and acidic residues" evidence="11">
    <location>
        <begin position="13"/>
        <end position="30"/>
    </location>
</feature>
<dbReference type="PROSITE" id="PS01124">
    <property type="entry name" value="HTH_ARAC_FAMILY_2"/>
    <property type="match status" value="1"/>
</dbReference>
<dbReference type="SUPFAM" id="SSF46689">
    <property type="entry name" value="Homeodomain-like"/>
    <property type="match status" value="1"/>
</dbReference>
<dbReference type="Pfam" id="PF01035">
    <property type="entry name" value="DNA_binding_1"/>
    <property type="match status" value="1"/>
</dbReference>
<evidence type="ECO:0000256" key="8">
    <source>
        <dbReference type="ARBA" id="ARBA00023163"/>
    </source>
</evidence>
<dbReference type="PANTHER" id="PTHR10815">
    <property type="entry name" value="METHYLATED-DNA--PROTEIN-CYSTEINE METHYLTRANSFERASE"/>
    <property type="match status" value="1"/>
</dbReference>
<dbReference type="Pfam" id="PF12833">
    <property type="entry name" value="HTH_18"/>
    <property type="match status" value="1"/>
</dbReference>
<evidence type="ECO:0000256" key="1">
    <source>
        <dbReference type="ARBA" id="ARBA00001286"/>
    </source>
</evidence>
<evidence type="ECO:0000256" key="10">
    <source>
        <dbReference type="ARBA" id="ARBA00049348"/>
    </source>
</evidence>
<keyword evidence="14" id="KW-1185">Reference proteome</keyword>
<reference evidence="13" key="1">
    <citation type="journal article" date="2021" name="Front. Microbiol.">
        <title>Comprehensive Comparative Genomics and Phenotyping of Methylobacterium Species.</title>
        <authorList>
            <person name="Alessa O."/>
            <person name="Ogura Y."/>
            <person name="Fujitani Y."/>
            <person name="Takami H."/>
            <person name="Hayashi T."/>
            <person name="Sahin N."/>
            <person name="Tani A."/>
        </authorList>
    </citation>
    <scope>NUCLEOTIDE SEQUENCE</scope>
    <source>
        <strain evidence="13">DSM 19015</strain>
    </source>
</reference>
<dbReference type="Gene3D" id="3.30.160.70">
    <property type="entry name" value="Methylated DNA-protein cysteine methyltransferase domain"/>
    <property type="match status" value="1"/>
</dbReference>
<dbReference type="PROSITE" id="PS00374">
    <property type="entry name" value="MGMT"/>
    <property type="match status" value="1"/>
</dbReference>
<dbReference type="InterPro" id="IPR009057">
    <property type="entry name" value="Homeodomain-like_sf"/>
</dbReference>
<keyword evidence="6" id="KW-0805">Transcription regulation</keyword>
<dbReference type="EMBL" id="BPQP01000071">
    <property type="protein sequence ID" value="GJD96874.1"/>
    <property type="molecule type" value="Genomic_DNA"/>
</dbReference>
<dbReference type="RefSeq" id="WP_238245964.1">
    <property type="nucleotide sequence ID" value="NZ_BPQP01000071.1"/>
</dbReference>
<dbReference type="PIRSF" id="PIRSF000409">
    <property type="entry name" value="Ada"/>
    <property type="match status" value="1"/>
</dbReference>
<dbReference type="SUPFAM" id="SSF57884">
    <property type="entry name" value="Ada DNA repair protein, N-terminal domain (N-Ada 10)"/>
    <property type="match status" value="1"/>
</dbReference>
<name>A0ABQ4S323_9HYPH</name>
<sequence>MRSEDQAIPTTGERPDEWRDPSREATADDPRWEPLLRRDAGADGTFVYSVRSTGVYCRPSCAARMPLRVNVAFHATPESAEAAGFRPCLRCRPSEASLAERQAAAIAAACRLIDEADAVPNLKTLSAAAGLSPHHFHRVFKRTTGVTPRAYAAARRAERVAAGLRGAGSVTEAIYEAGYNSASRFYAASTARLGMTPTAYRRGGAGALIRFAVGQCSLGAILVAATEKGVCAILLGDEPEALTHDLQDRFPQATIEGGDAGFETLVARVVGLVERPDAGVDLPLDIGGTAFQQRVWEALRAIPSGRTATYMEIAARIGQPSAARAVALACGANAHAVAIPCHRVVRSNGSLSGYRWGIARKRSLLARESEA</sequence>
<evidence type="ECO:0000313" key="13">
    <source>
        <dbReference type="EMBL" id="GJD96874.1"/>
    </source>
</evidence>
<dbReference type="InterPro" id="IPR036217">
    <property type="entry name" value="MethylDNA_cys_MeTrfase_DNAb"/>
</dbReference>
<comment type="caution">
    <text evidence="13">The sequence shown here is derived from an EMBL/GenBank/DDBJ whole genome shotgun (WGS) entry which is preliminary data.</text>
</comment>
<evidence type="ECO:0000256" key="11">
    <source>
        <dbReference type="SAM" id="MobiDB-lite"/>
    </source>
</evidence>
<keyword evidence="5" id="KW-0227">DNA damage</keyword>
<keyword evidence="8" id="KW-0804">Transcription</keyword>
<dbReference type="InterPro" id="IPR035451">
    <property type="entry name" value="Ada-like_dom_sf"/>
</dbReference>
<dbReference type="Pfam" id="PF02805">
    <property type="entry name" value="Ada_Zn_binding"/>
    <property type="match status" value="1"/>
</dbReference>
<dbReference type="NCBIfam" id="NF011964">
    <property type="entry name" value="PRK15435.1"/>
    <property type="match status" value="1"/>
</dbReference>
<dbReference type="Gene3D" id="3.40.10.10">
    <property type="entry name" value="DNA Methylphosphotriester Repair Domain"/>
    <property type="match status" value="1"/>
</dbReference>
<reference evidence="13" key="2">
    <citation type="submission" date="2021-08" db="EMBL/GenBank/DDBJ databases">
        <authorList>
            <person name="Tani A."/>
            <person name="Ola A."/>
            <person name="Ogura Y."/>
            <person name="Katsura K."/>
            <person name="Hayashi T."/>
        </authorList>
    </citation>
    <scope>NUCLEOTIDE SEQUENCE</scope>
    <source>
        <strain evidence="13">DSM 19015</strain>
    </source>
</reference>
<dbReference type="NCBIfam" id="TIGR00589">
    <property type="entry name" value="ogt"/>
    <property type="match status" value="1"/>
</dbReference>
<dbReference type="PANTHER" id="PTHR10815:SF14">
    <property type="entry name" value="BIFUNCTIONAL TRANSCRIPTIONAL ACTIVATOR_DNA REPAIR ENZYME ADA"/>
    <property type="match status" value="1"/>
</dbReference>
<dbReference type="InterPro" id="IPR014048">
    <property type="entry name" value="MethylDNA_cys_MeTrfase_DNA-bd"/>
</dbReference>
<keyword evidence="4" id="KW-0808">Transferase</keyword>
<dbReference type="SMART" id="SM00342">
    <property type="entry name" value="HTH_ARAC"/>
    <property type="match status" value="1"/>
</dbReference>
<comment type="catalytic activity">
    <reaction evidence="10">
        <text>a 6-O-methyl-2'-deoxyguanosine in DNA + L-cysteinyl-[protein] = S-methyl-L-cysteinyl-[protein] + a 2'-deoxyguanosine in DNA</text>
        <dbReference type="Rhea" id="RHEA:24000"/>
        <dbReference type="Rhea" id="RHEA-COMP:10131"/>
        <dbReference type="Rhea" id="RHEA-COMP:10132"/>
        <dbReference type="Rhea" id="RHEA-COMP:11367"/>
        <dbReference type="Rhea" id="RHEA-COMP:11368"/>
        <dbReference type="ChEBI" id="CHEBI:29950"/>
        <dbReference type="ChEBI" id="CHEBI:82612"/>
        <dbReference type="ChEBI" id="CHEBI:85445"/>
        <dbReference type="ChEBI" id="CHEBI:85448"/>
        <dbReference type="EC" id="2.1.1.63"/>
    </reaction>
</comment>
<protein>
    <submittedName>
        <fullName evidence="13">Bifunctional transcriptional activator/DNA repair enzyme Ada</fullName>
    </submittedName>
</protein>
<evidence type="ECO:0000256" key="9">
    <source>
        <dbReference type="ARBA" id="ARBA00023204"/>
    </source>
</evidence>
<dbReference type="InterPro" id="IPR036631">
    <property type="entry name" value="MGMT_N_sf"/>
</dbReference>
<dbReference type="Gene3D" id="1.10.10.10">
    <property type="entry name" value="Winged helix-like DNA-binding domain superfamily/Winged helix DNA-binding domain"/>
    <property type="match status" value="1"/>
</dbReference>
<feature type="domain" description="HTH araC/xylS-type" evidence="12">
    <location>
        <begin position="121"/>
        <end position="203"/>
    </location>
</feature>
<evidence type="ECO:0000259" key="12">
    <source>
        <dbReference type="PROSITE" id="PS01124"/>
    </source>
</evidence>
<dbReference type="Gene3D" id="1.10.10.60">
    <property type="entry name" value="Homeodomain-like"/>
    <property type="match status" value="2"/>
</dbReference>
<proteinExistence type="predicted"/>
<evidence type="ECO:0000256" key="6">
    <source>
        <dbReference type="ARBA" id="ARBA00023015"/>
    </source>
</evidence>
<dbReference type="InterPro" id="IPR018060">
    <property type="entry name" value="HTH_AraC"/>
</dbReference>
<keyword evidence="7" id="KW-0010">Activator</keyword>
<comment type="catalytic activity">
    <reaction evidence="1">
        <text>a 4-O-methyl-thymidine in DNA + L-cysteinyl-[protein] = a thymidine in DNA + S-methyl-L-cysteinyl-[protein]</text>
        <dbReference type="Rhea" id="RHEA:53428"/>
        <dbReference type="Rhea" id="RHEA-COMP:10131"/>
        <dbReference type="Rhea" id="RHEA-COMP:10132"/>
        <dbReference type="Rhea" id="RHEA-COMP:13555"/>
        <dbReference type="Rhea" id="RHEA-COMP:13556"/>
        <dbReference type="ChEBI" id="CHEBI:29950"/>
        <dbReference type="ChEBI" id="CHEBI:82612"/>
        <dbReference type="ChEBI" id="CHEBI:137386"/>
        <dbReference type="ChEBI" id="CHEBI:137387"/>
        <dbReference type="EC" id="2.1.1.63"/>
    </reaction>
</comment>
<evidence type="ECO:0000313" key="14">
    <source>
        <dbReference type="Proteomes" id="UP001055125"/>
    </source>
</evidence>
<feature type="region of interest" description="Disordered" evidence="11">
    <location>
        <begin position="1"/>
        <end position="30"/>
    </location>
</feature>
<dbReference type="SUPFAM" id="SSF53155">
    <property type="entry name" value="Methylated DNA-protein cysteine methyltransferase domain"/>
    <property type="match status" value="1"/>
</dbReference>
<accession>A0ABQ4S323</accession>
<evidence type="ECO:0000256" key="4">
    <source>
        <dbReference type="ARBA" id="ARBA00022679"/>
    </source>
</evidence>
<organism evidence="13 14">
    <name type="scientific">Methylobacterium iners</name>
    <dbReference type="NCBI Taxonomy" id="418707"/>
    <lineage>
        <taxon>Bacteria</taxon>
        <taxon>Pseudomonadati</taxon>
        <taxon>Pseudomonadota</taxon>
        <taxon>Alphaproteobacteria</taxon>
        <taxon>Hyphomicrobiales</taxon>
        <taxon>Methylobacteriaceae</taxon>
        <taxon>Methylobacterium</taxon>
    </lineage>
</organism>
<evidence type="ECO:0000256" key="3">
    <source>
        <dbReference type="ARBA" id="ARBA00022603"/>
    </source>
</evidence>
<gene>
    <name evidence="13" type="primary">ada</name>
    <name evidence="13" type="ORF">OCOJLMKI_4101</name>
</gene>
<evidence type="ECO:0000256" key="2">
    <source>
        <dbReference type="ARBA" id="ARBA00001947"/>
    </source>
</evidence>
<keyword evidence="3" id="KW-0489">Methyltransferase</keyword>
<dbReference type="InterPro" id="IPR036388">
    <property type="entry name" value="WH-like_DNA-bd_sf"/>
</dbReference>
<keyword evidence="9" id="KW-0234">DNA repair</keyword>
<dbReference type="InterPro" id="IPR001497">
    <property type="entry name" value="MethylDNA_cys_MeTrfase_AS"/>
</dbReference>
<dbReference type="InterPro" id="IPR016221">
    <property type="entry name" value="Bifunct_regulatory_prot_Ada"/>
</dbReference>
<dbReference type="CDD" id="cd06445">
    <property type="entry name" value="ATase"/>
    <property type="match status" value="1"/>
</dbReference>
<dbReference type="InterPro" id="IPR004026">
    <property type="entry name" value="Ada_DNA_repair_Zn-bd"/>
</dbReference>